<evidence type="ECO:0000256" key="5">
    <source>
        <dbReference type="ARBA" id="ARBA00023136"/>
    </source>
</evidence>
<dbReference type="Proteomes" id="UP000318093">
    <property type="component" value="Unassembled WGS sequence"/>
</dbReference>
<proteinExistence type="inferred from homology"/>
<evidence type="ECO:0000313" key="8">
    <source>
        <dbReference type="Proteomes" id="UP000318093"/>
    </source>
</evidence>
<dbReference type="PANTHER" id="PTHR31632:SF2">
    <property type="entry name" value="PLASMA MEMBRANE IRON PERMEASE"/>
    <property type="match status" value="1"/>
</dbReference>
<feature type="transmembrane region" description="Helical" evidence="6">
    <location>
        <begin position="38"/>
        <end position="58"/>
    </location>
</feature>
<reference evidence="7 8" key="1">
    <citation type="journal article" date="2019" name="Nat. Microbiol.">
        <title>Mediterranean grassland soil C-N compound turnover is dependent on rainfall and depth, and is mediated by genomically divergent microorganisms.</title>
        <authorList>
            <person name="Diamond S."/>
            <person name="Andeer P.F."/>
            <person name="Li Z."/>
            <person name="Crits-Christoph A."/>
            <person name="Burstein D."/>
            <person name="Anantharaman K."/>
            <person name="Lane K.R."/>
            <person name="Thomas B.C."/>
            <person name="Pan C."/>
            <person name="Northen T.R."/>
            <person name="Banfield J.F."/>
        </authorList>
    </citation>
    <scope>NUCLEOTIDE SEQUENCE [LARGE SCALE GENOMIC DNA]</scope>
    <source>
        <strain evidence="7">NP_6</strain>
    </source>
</reference>
<keyword evidence="3 6" id="KW-0812">Transmembrane</keyword>
<accession>A0A537J6L3</accession>
<keyword evidence="4 6" id="KW-1133">Transmembrane helix</keyword>
<dbReference type="GO" id="GO:0033573">
    <property type="term" value="C:high-affinity iron permease complex"/>
    <property type="evidence" value="ECO:0007669"/>
    <property type="project" value="InterPro"/>
</dbReference>
<feature type="transmembrane region" description="Helical" evidence="6">
    <location>
        <begin position="234"/>
        <end position="261"/>
    </location>
</feature>
<comment type="subcellular location">
    <subcellularLocation>
        <location evidence="1">Membrane</location>
        <topology evidence="1">Multi-pass membrane protein</topology>
    </subcellularLocation>
</comment>
<evidence type="ECO:0000256" key="6">
    <source>
        <dbReference type="SAM" id="Phobius"/>
    </source>
</evidence>
<evidence type="ECO:0000256" key="1">
    <source>
        <dbReference type="ARBA" id="ARBA00004141"/>
    </source>
</evidence>
<feature type="transmembrane region" description="Helical" evidence="6">
    <location>
        <begin position="178"/>
        <end position="199"/>
    </location>
</feature>
<dbReference type="Pfam" id="PF03239">
    <property type="entry name" value="FTR1"/>
    <property type="match status" value="1"/>
</dbReference>
<feature type="transmembrane region" description="Helical" evidence="6">
    <location>
        <begin position="70"/>
        <end position="90"/>
    </location>
</feature>
<name>A0A537J6L3_9BACT</name>
<dbReference type="GO" id="GO:0015093">
    <property type="term" value="F:ferrous iron transmembrane transporter activity"/>
    <property type="evidence" value="ECO:0007669"/>
    <property type="project" value="TreeGrafter"/>
</dbReference>
<dbReference type="NCBIfam" id="NF041756">
    <property type="entry name" value="EfeU"/>
    <property type="match status" value="1"/>
</dbReference>
<comment type="similarity">
    <text evidence="2">Belongs to the oxidase-dependent Fe transporter (OFeT) (TC 9.A.10.1) family.</text>
</comment>
<evidence type="ECO:0000256" key="3">
    <source>
        <dbReference type="ARBA" id="ARBA00022692"/>
    </source>
</evidence>
<evidence type="ECO:0000256" key="4">
    <source>
        <dbReference type="ARBA" id="ARBA00022989"/>
    </source>
</evidence>
<dbReference type="InterPro" id="IPR004923">
    <property type="entry name" value="FTR1/Fip1/EfeU"/>
</dbReference>
<comment type="caution">
    <text evidence="7">The sequence shown here is derived from an EMBL/GenBank/DDBJ whole genome shotgun (WGS) entry which is preliminary data.</text>
</comment>
<evidence type="ECO:0008006" key="9">
    <source>
        <dbReference type="Google" id="ProtNLM"/>
    </source>
</evidence>
<protein>
    <recommendedName>
        <fullName evidence="9">Iron transporter</fullName>
    </recommendedName>
</protein>
<feature type="transmembrane region" description="Helical" evidence="6">
    <location>
        <begin position="6"/>
        <end position="26"/>
    </location>
</feature>
<evidence type="ECO:0000313" key="7">
    <source>
        <dbReference type="EMBL" id="TMI79204.1"/>
    </source>
</evidence>
<sequence length="288" mass="30471">MFSTFLIGLREGLEMSLIVGVILAYLARTEHRREFGAIWLGVAGAVALSLLAGGGIVMTSGEFRGRQEQLFEGLAMLTAAGVLTYMIFWMRQQAATIRSELQSRLSDALKVGSRGALVALTVVSVGREGVETALFFFAAMRASAPGPAFAGAILGLGGAVLLGALIYRGSYRLDLRAFFNVTSLLLLMVAAGLLARGIGEFQEAGIAPPLVSHMWDTNRVVPEVSALGSLLQAVFGYIGAPSLLQVALYLAYLAVVGWYYFPTEGGVRRREAPGGREASPGTAAPPKV</sequence>
<feature type="transmembrane region" description="Helical" evidence="6">
    <location>
        <begin position="111"/>
        <end position="127"/>
    </location>
</feature>
<keyword evidence="5 6" id="KW-0472">Membrane</keyword>
<dbReference type="PANTHER" id="PTHR31632">
    <property type="entry name" value="IRON TRANSPORTER FTH1"/>
    <property type="match status" value="1"/>
</dbReference>
<gene>
    <name evidence="7" type="ORF">E6H03_10715</name>
</gene>
<feature type="transmembrane region" description="Helical" evidence="6">
    <location>
        <begin position="147"/>
        <end position="166"/>
    </location>
</feature>
<evidence type="ECO:0000256" key="2">
    <source>
        <dbReference type="ARBA" id="ARBA00008333"/>
    </source>
</evidence>
<organism evidence="7 8">
    <name type="scientific">Candidatus Segetimicrobium genomatis</name>
    <dbReference type="NCBI Taxonomy" id="2569760"/>
    <lineage>
        <taxon>Bacteria</taxon>
        <taxon>Bacillati</taxon>
        <taxon>Candidatus Sysuimicrobiota</taxon>
        <taxon>Candidatus Sysuimicrobiia</taxon>
        <taxon>Candidatus Sysuimicrobiales</taxon>
        <taxon>Candidatus Segetimicrobiaceae</taxon>
        <taxon>Candidatus Segetimicrobium</taxon>
    </lineage>
</organism>
<dbReference type="EMBL" id="VBAN01000347">
    <property type="protein sequence ID" value="TMI79204.1"/>
    <property type="molecule type" value="Genomic_DNA"/>
</dbReference>
<dbReference type="AlphaFoldDB" id="A0A537J6L3"/>